<dbReference type="EMBL" id="WEIK01000017">
    <property type="protein sequence ID" value="MVF51294.1"/>
    <property type="molecule type" value="Genomic_DNA"/>
</dbReference>
<proteinExistence type="inferred from homology"/>
<dbReference type="AlphaFoldDB" id="A0A3G2HIH4"/>
<dbReference type="Gene3D" id="3.50.50.60">
    <property type="entry name" value="FAD/NAD(P)-binding domain"/>
    <property type="match status" value="2"/>
</dbReference>
<dbReference type="GO" id="GO:0008718">
    <property type="term" value="F:D-amino-acid dehydrogenase activity"/>
    <property type="evidence" value="ECO:0007669"/>
    <property type="project" value="UniProtKB-UniRule"/>
</dbReference>
<dbReference type="InterPro" id="IPR036188">
    <property type="entry name" value="FAD/NAD-bd_sf"/>
</dbReference>
<evidence type="ECO:0000259" key="8">
    <source>
        <dbReference type="Pfam" id="PF01266"/>
    </source>
</evidence>
<keyword evidence="3 7" id="KW-0285">Flavoprotein</keyword>
<accession>A0A3G2HIH4</accession>
<feature type="binding site" evidence="7">
    <location>
        <begin position="3"/>
        <end position="17"/>
    </location>
    <ligand>
        <name>FAD</name>
        <dbReference type="ChEBI" id="CHEBI:57692"/>
    </ligand>
</feature>
<dbReference type="RefSeq" id="WP_023048456.1">
    <property type="nucleotide sequence ID" value="NZ_CP022562.1"/>
</dbReference>
<dbReference type="HAMAP" id="MF_01202">
    <property type="entry name" value="DadA"/>
    <property type="match status" value="1"/>
</dbReference>
<evidence type="ECO:0000256" key="2">
    <source>
        <dbReference type="ARBA" id="ARBA00009410"/>
    </source>
</evidence>
<dbReference type="NCBIfam" id="NF001933">
    <property type="entry name" value="PRK00711.1"/>
    <property type="match status" value="1"/>
</dbReference>
<keyword evidence="5 7" id="KW-0560">Oxidoreductase</keyword>
<name>A0A3G2HIH4_9PSED</name>
<protein>
    <recommendedName>
        <fullName evidence="7">D-amino acid dehydrogenase</fullName>
        <ecNumber evidence="7">1.4.99.-</ecNumber>
    </recommendedName>
</protein>
<evidence type="ECO:0000313" key="9">
    <source>
        <dbReference type="EMBL" id="MVF51294.1"/>
    </source>
</evidence>
<dbReference type="PANTHER" id="PTHR13847:SF280">
    <property type="entry name" value="D-AMINO ACID DEHYDROGENASE"/>
    <property type="match status" value="1"/>
</dbReference>
<evidence type="ECO:0000256" key="6">
    <source>
        <dbReference type="ARBA" id="ARBA00047884"/>
    </source>
</evidence>
<dbReference type="SUPFAM" id="SSF54373">
    <property type="entry name" value="FAD-linked reductases, C-terminal domain"/>
    <property type="match status" value="1"/>
</dbReference>
<gene>
    <name evidence="7" type="primary">dadA</name>
    <name evidence="10" type="ORF">AYJ70_15310</name>
    <name evidence="9" type="ORF">F9Z43_18675</name>
</gene>
<evidence type="ECO:0000313" key="11">
    <source>
        <dbReference type="Proteomes" id="UP000077242"/>
    </source>
</evidence>
<comment type="similarity">
    <text evidence="2 7">Belongs to the DadA oxidoreductase family.</text>
</comment>
<dbReference type="EC" id="1.4.99.-" evidence="7"/>
<dbReference type="FunFam" id="3.50.50.60:FF:000020">
    <property type="entry name" value="D-amino acid dehydrogenase"/>
    <property type="match status" value="1"/>
</dbReference>
<evidence type="ECO:0000313" key="12">
    <source>
        <dbReference type="Proteomes" id="UP000440965"/>
    </source>
</evidence>
<comment type="function">
    <text evidence="7">Oxidative deamination of D-amino acids.</text>
</comment>
<sequence>MRVLILGSGVVGTVSAYYLAREGFEVVVVDRQDGPAMETSFANAGQVSPGYASPWAAPGVPLKAIRWMLQQHAPLAIKPTSSLDQYRWMIQMLRNCNPASYAVNKERMVRISEYSRDCLDELRAETGISYEARQLGTTQLFRTQAQVDNAAKDIAILKQSGVPFELLDRDGIAKAEPALASVRDKLAGALRLPNDQTGDCQMFTRKLAKMAEELGVEFRFGCNIDRLECSGDTISGVWIDGKLEVADQYVLALGSYSPHMLKPLGIQAPIYPLKGYSLTIPITDASMAPSSTILDETYKVAITRFDDRIRVGGMAEIAGFDLSLNARRRDTLELVVGDLYPKGGDLTKATFWTGLRPATPDGTPIVGKTKYRNLFLNTGHGTLGWTMSCGSGRLLADLMAGKKPKISAKGLDISRYSNQKEAHNHGNPATAL</sequence>
<dbReference type="Proteomes" id="UP000077242">
    <property type="component" value="Unassembled WGS sequence"/>
</dbReference>
<evidence type="ECO:0000256" key="1">
    <source>
        <dbReference type="ARBA" id="ARBA00001974"/>
    </source>
</evidence>
<dbReference type="GO" id="GO:0005737">
    <property type="term" value="C:cytoplasm"/>
    <property type="evidence" value="ECO:0007669"/>
    <property type="project" value="TreeGrafter"/>
</dbReference>
<evidence type="ECO:0000256" key="3">
    <source>
        <dbReference type="ARBA" id="ARBA00022630"/>
    </source>
</evidence>
<evidence type="ECO:0000313" key="10">
    <source>
        <dbReference type="EMBL" id="OAH47644.1"/>
    </source>
</evidence>
<reference evidence="9 12" key="3">
    <citation type="submission" date="2019-10" db="EMBL/GenBank/DDBJ databases">
        <title>XDR Pseudomonas monteilii producing IMP-16 from LCR.</title>
        <authorList>
            <person name="Ballaben A."/>
            <person name="Doi Y."/>
        </authorList>
    </citation>
    <scope>NUCLEOTIDE SEQUENCE [LARGE SCALE GENOMIC DNA]</scope>
    <source>
        <strain evidence="9 12">597/14</strain>
    </source>
</reference>
<keyword evidence="4 7" id="KW-0274">FAD</keyword>
<feature type="domain" description="FAD dependent oxidoreductase" evidence="8">
    <location>
        <begin position="2"/>
        <end position="398"/>
    </location>
</feature>
<dbReference type="InterPro" id="IPR006076">
    <property type="entry name" value="FAD-dep_OxRdtase"/>
</dbReference>
<dbReference type="Proteomes" id="UP000440965">
    <property type="component" value="Unassembled WGS sequence"/>
</dbReference>
<dbReference type="GeneID" id="49869494"/>
<reference evidence="11" key="1">
    <citation type="submission" date="2016-02" db="EMBL/GenBank/DDBJ databases">
        <title>Dietzia cinnamea strain CD11_5 genome sequencing and assembly.</title>
        <authorList>
            <person name="Kaur G."/>
            <person name="Nair G.R."/>
            <person name="Mayilraj S."/>
        </authorList>
    </citation>
    <scope>NUCLEOTIDE SEQUENCE [LARGE SCALE GENOMIC DNA]</scope>
    <source>
        <strain evidence="11">CD10_2</strain>
    </source>
</reference>
<organism evidence="9 12">
    <name type="scientific">Pseudomonas monteilii</name>
    <dbReference type="NCBI Taxonomy" id="76759"/>
    <lineage>
        <taxon>Bacteria</taxon>
        <taxon>Pseudomonadati</taxon>
        <taxon>Pseudomonadota</taxon>
        <taxon>Gammaproteobacteria</taxon>
        <taxon>Pseudomonadales</taxon>
        <taxon>Pseudomonadaceae</taxon>
        <taxon>Pseudomonas</taxon>
    </lineage>
</organism>
<dbReference type="GO" id="GO:0005886">
    <property type="term" value="C:plasma membrane"/>
    <property type="evidence" value="ECO:0007669"/>
    <property type="project" value="TreeGrafter"/>
</dbReference>
<dbReference type="PANTHER" id="PTHR13847">
    <property type="entry name" value="SARCOSINE DEHYDROGENASE-RELATED"/>
    <property type="match status" value="1"/>
</dbReference>
<dbReference type="InterPro" id="IPR023080">
    <property type="entry name" value="DadA"/>
</dbReference>
<dbReference type="Pfam" id="PF01266">
    <property type="entry name" value="DAO"/>
    <property type="match status" value="1"/>
</dbReference>
<dbReference type="Gene3D" id="3.30.9.10">
    <property type="entry name" value="D-Amino Acid Oxidase, subunit A, domain 2"/>
    <property type="match status" value="1"/>
</dbReference>
<comment type="catalytic activity">
    <reaction evidence="6 7">
        <text>a D-alpha-amino acid + A + H2O = a 2-oxocarboxylate + AH2 + NH4(+)</text>
        <dbReference type="Rhea" id="RHEA:18125"/>
        <dbReference type="ChEBI" id="CHEBI:13193"/>
        <dbReference type="ChEBI" id="CHEBI:15377"/>
        <dbReference type="ChEBI" id="CHEBI:17499"/>
        <dbReference type="ChEBI" id="CHEBI:28938"/>
        <dbReference type="ChEBI" id="CHEBI:35179"/>
        <dbReference type="ChEBI" id="CHEBI:59871"/>
    </reaction>
</comment>
<dbReference type="SUPFAM" id="SSF51905">
    <property type="entry name" value="FAD/NAD(P)-binding domain"/>
    <property type="match status" value="1"/>
</dbReference>
<reference evidence="10" key="2">
    <citation type="submission" date="2016-02" db="EMBL/GenBank/DDBJ databases">
        <authorList>
            <person name="Kaur G."/>
            <person name="Nair G.R."/>
            <person name="Mayilraj S."/>
        </authorList>
    </citation>
    <scope>NUCLEOTIDE SEQUENCE</scope>
    <source>
        <strain evidence="10">CD10_2</strain>
    </source>
</reference>
<comment type="caution">
    <text evidence="9">The sequence shown here is derived from an EMBL/GenBank/DDBJ whole genome shotgun (WGS) entry which is preliminary data.</text>
</comment>
<evidence type="ECO:0000256" key="5">
    <source>
        <dbReference type="ARBA" id="ARBA00023002"/>
    </source>
</evidence>
<comment type="cofactor">
    <cofactor evidence="1 7">
        <name>FAD</name>
        <dbReference type="ChEBI" id="CHEBI:57692"/>
    </cofactor>
</comment>
<evidence type="ECO:0000256" key="4">
    <source>
        <dbReference type="ARBA" id="ARBA00022827"/>
    </source>
</evidence>
<evidence type="ECO:0000256" key="7">
    <source>
        <dbReference type="HAMAP-Rule" id="MF_01202"/>
    </source>
</evidence>
<dbReference type="EMBL" id="LSTU01000045">
    <property type="protein sequence ID" value="OAH47644.1"/>
    <property type="molecule type" value="Genomic_DNA"/>
</dbReference>
<dbReference type="GO" id="GO:0055130">
    <property type="term" value="P:D-alanine catabolic process"/>
    <property type="evidence" value="ECO:0007669"/>
    <property type="project" value="TreeGrafter"/>
</dbReference>